<gene>
    <name evidence="2" type="ORF">Bxe_B0095</name>
</gene>
<keyword evidence="1" id="KW-0812">Transmembrane</keyword>
<organism evidence="2 3">
    <name type="scientific">Paraburkholderia xenovorans (strain LB400)</name>
    <dbReference type="NCBI Taxonomy" id="266265"/>
    <lineage>
        <taxon>Bacteria</taxon>
        <taxon>Pseudomonadati</taxon>
        <taxon>Pseudomonadota</taxon>
        <taxon>Betaproteobacteria</taxon>
        <taxon>Burkholderiales</taxon>
        <taxon>Burkholderiaceae</taxon>
        <taxon>Paraburkholderia</taxon>
    </lineage>
</organism>
<evidence type="ECO:0000313" key="3">
    <source>
        <dbReference type="Proteomes" id="UP000001817"/>
    </source>
</evidence>
<accession>Q13JA5</accession>
<name>Q13JA5_PARXL</name>
<evidence type="ECO:0008006" key="4">
    <source>
        <dbReference type="Google" id="ProtNLM"/>
    </source>
</evidence>
<dbReference type="AlphaFoldDB" id="Q13JA5"/>
<evidence type="ECO:0000256" key="1">
    <source>
        <dbReference type="SAM" id="Phobius"/>
    </source>
</evidence>
<dbReference type="KEGG" id="bxe:Bxe_B0095"/>
<sequence>MQAGRSIAMKMSHKSGSTNTAGPVWGLVFGVLMTAVGTGLWFYATSSVPPGRQDESLAIAVVLVGLFLVIYAGRELCNKRR</sequence>
<dbReference type="EMBL" id="CP000271">
    <property type="protein sequence ID" value="ABE35834.1"/>
    <property type="molecule type" value="Genomic_DNA"/>
</dbReference>
<proteinExistence type="predicted"/>
<feature type="transmembrane region" description="Helical" evidence="1">
    <location>
        <begin position="56"/>
        <end position="73"/>
    </location>
</feature>
<keyword evidence="3" id="KW-1185">Reference proteome</keyword>
<dbReference type="eggNOG" id="ENOG5030X0S">
    <property type="taxonomic scope" value="Bacteria"/>
</dbReference>
<dbReference type="STRING" id="266265.Bxe_B0095"/>
<protein>
    <recommendedName>
        <fullName evidence="4">Transmembrane protein</fullName>
    </recommendedName>
</protein>
<reference evidence="2 3" key="1">
    <citation type="journal article" date="2006" name="Proc. Natl. Acad. Sci. U.S.A.">
        <title>Burkholderia xenovorans LB400 harbors a multi-replicon, 9.73-Mbp genome shaped for versatility.</title>
        <authorList>
            <person name="Chain P.S."/>
            <person name="Denef V.J."/>
            <person name="Konstantinidis K.T."/>
            <person name="Vergez L.M."/>
            <person name="Agullo L."/>
            <person name="Reyes V.L."/>
            <person name="Hauser L."/>
            <person name="Cordova M."/>
            <person name="Gomez L."/>
            <person name="Gonzalez M."/>
            <person name="Land M."/>
            <person name="Lao V."/>
            <person name="Larimer F."/>
            <person name="LiPuma J.J."/>
            <person name="Mahenthiralingam E."/>
            <person name="Malfatti S.A."/>
            <person name="Marx C.J."/>
            <person name="Parnell J.J."/>
            <person name="Ramette A."/>
            <person name="Richardson P."/>
            <person name="Seeger M."/>
            <person name="Smith D."/>
            <person name="Spilker T."/>
            <person name="Sul W.J."/>
            <person name="Tsoi T.V."/>
            <person name="Ulrich L.E."/>
            <person name="Zhulin I.B."/>
            <person name="Tiedje J.M."/>
        </authorList>
    </citation>
    <scope>NUCLEOTIDE SEQUENCE [LARGE SCALE GENOMIC DNA]</scope>
    <source>
        <strain evidence="2 3">LB400</strain>
    </source>
</reference>
<feature type="transmembrane region" description="Helical" evidence="1">
    <location>
        <begin position="21"/>
        <end position="44"/>
    </location>
</feature>
<dbReference type="Proteomes" id="UP000001817">
    <property type="component" value="Chromosome 2"/>
</dbReference>
<keyword evidence="1" id="KW-0472">Membrane</keyword>
<keyword evidence="1" id="KW-1133">Transmembrane helix</keyword>
<evidence type="ECO:0000313" key="2">
    <source>
        <dbReference type="EMBL" id="ABE35834.1"/>
    </source>
</evidence>